<feature type="region of interest" description="Disordered" evidence="1">
    <location>
        <begin position="1"/>
        <end position="31"/>
    </location>
</feature>
<protein>
    <submittedName>
        <fullName evidence="2">Uncharacterized protein</fullName>
    </submittedName>
</protein>
<comment type="caution">
    <text evidence="2">The sequence shown here is derived from an EMBL/GenBank/DDBJ whole genome shotgun (WGS) entry which is preliminary data.</text>
</comment>
<name>A0A9Q1AQB2_9SAUR</name>
<reference evidence="2" key="1">
    <citation type="journal article" date="2023" name="DNA Res.">
        <title>Chromosome-level genome assembly of Phrynocephalus forsythii using third-generation DNA sequencing and Hi-C analysis.</title>
        <authorList>
            <person name="Qi Y."/>
            <person name="Zhao W."/>
            <person name="Zhao Y."/>
            <person name="Niu C."/>
            <person name="Cao S."/>
            <person name="Zhang Y."/>
        </authorList>
    </citation>
    <scope>NUCLEOTIDE SEQUENCE</scope>
    <source>
        <tissue evidence="2">Muscle</tissue>
    </source>
</reference>
<keyword evidence="3" id="KW-1185">Reference proteome</keyword>
<proteinExistence type="predicted"/>
<organism evidence="2 3">
    <name type="scientific">Phrynocephalus forsythii</name>
    <dbReference type="NCBI Taxonomy" id="171643"/>
    <lineage>
        <taxon>Eukaryota</taxon>
        <taxon>Metazoa</taxon>
        <taxon>Chordata</taxon>
        <taxon>Craniata</taxon>
        <taxon>Vertebrata</taxon>
        <taxon>Euteleostomi</taxon>
        <taxon>Lepidosauria</taxon>
        <taxon>Squamata</taxon>
        <taxon>Bifurcata</taxon>
        <taxon>Unidentata</taxon>
        <taxon>Episquamata</taxon>
        <taxon>Toxicofera</taxon>
        <taxon>Iguania</taxon>
        <taxon>Acrodonta</taxon>
        <taxon>Agamidae</taxon>
        <taxon>Agaminae</taxon>
        <taxon>Phrynocephalus</taxon>
    </lineage>
</organism>
<dbReference type="AlphaFoldDB" id="A0A9Q1AQB2"/>
<evidence type="ECO:0000256" key="1">
    <source>
        <dbReference type="SAM" id="MobiDB-lite"/>
    </source>
</evidence>
<evidence type="ECO:0000313" key="3">
    <source>
        <dbReference type="Proteomes" id="UP001142489"/>
    </source>
</evidence>
<dbReference type="EMBL" id="JAPFRF010000024">
    <property type="protein sequence ID" value="KAJ7303253.1"/>
    <property type="molecule type" value="Genomic_DNA"/>
</dbReference>
<dbReference type="Proteomes" id="UP001142489">
    <property type="component" value="Unassembled WGS sequence"/>
</dbReference>
<accession>A0A9Q1AQB2</accession>
<sequence>MEKTLGPSVANEEPPEAVEGQTRQEAQQKRDVRSVQGHTFVSVIFISASYKTLIIKLTIKIFFPGTGIHSSGHDPEMLSLEGQENNVNVKQEPTFLETALDNSTHPVAQESLNLEVQIENTVNQDNLESSFLPCVTPNCSSPEQLQSASSANKILTVPL</sequence>
<evidence type="ECO:0000313" key="2">
    <source>
        <dbReference type="EMBL" id="KAJ7303253.1"/>
    </source>
</evidence>
<gene>
    <name evidence="2" type="ORF">JRQ81_012190</name>
</gene>